<keyword evidence="6" id="KW-1185">Reference proteome</keyword>
<dbReference type="STRING" id="861299.J421_2288"/>
<dbReference type="InterPro" id="IPR057326">
    <property type="entry name" value="KR_dom"/>
</dbReference>
<evidence type="ECO:0000256" key="3">
    <source>
        <dbReference type="RuleBase" id="RU000363"/>
    </source>
</evidence>
<dbReference type="InParanoid" id="W0RHM4"/>
<evidence type="ECO:0000259" key="4">
    <source>
        <dbReference type="SMART" id="SM00822"/>
    </source>
</evidence>
<dbReference type="InterPro" id="IPR020904">
    <property type="entry name" value="Sc_DH/Rdtase_CS"/>
</dbReference>
<dbReference type="PANTHER" id="PTHR43976">
    <property type="entry name" value="SHORT CHAIN DEHYDROGENASE"/>
    <property type="match status" value="1"/>
</dbReference>
<dbReference type="SMART" id="SM00822">
    <property type="entry name" value="PKS_KR"/>
    <property type="match status" value="1"/>
</dbReference>
<sequence length="283" mass="30368">MTDKRVWFITGAGRGMGADFARAVLAAGHALVATGRDPDRLTQVLGPSDDLLTVPLDVTRREDAEAAVRAAVERFGRIDVLVNNAASFEAGFFEELTPEQIDRQLATSLVGPMRVTRAVLPVMRRQRAGHVIAISSSAGLGAGFEFVAAYAASKFGLEGWMEALRAEVAPFGIHTTIVNPGFFRTELLTEQSTRYAEPSVADYDARRAPLLDYWRSQNGRQTGDPAKLAQALLTIASQDPPPRRFIAGADAIGTAEQKIADLQADIASNRALSVSLAFDAEAA</sequence>
<dbReference type="PATRIC" id="fig|861299.3.peg.2329"/>
<dbReference type="InterPro" id="IPR002347">
    <property type="entry name" value="SDR_fam"/>
</dbReference>
<evidence type="ECO:0000313" key="5">
    <source>
        <dbReference type="EMBL" id="AHG89825.1"/>
    </source>
</evidence>
<dbReference type="GO" id="GO:0016491">
    <property type="term" value="F:oxidoreductase activity"/>
    <property type="evidence" value="ECO:0007669"/>
    <property type="project" value="UniProtKB-KW"/>
</dbReference>
<comment type="similarity">
    <text evidence="1 3">Belongs to the short-chain dehydrogenases/reductases (SDR) family.</text>
</comment>
<feature type="domain" description="Ketoreductase" evidence="4">
    <location>
        <begin position="5"/>
        <end position="186"/>
    </location>
</feature>
<dbReference type="eggNOG" id="COG1028">
    <property type="taxonomic scope" value="Bacteria"/>
</dbReference>
<dbReference type="CDD" id="cd05374">
    <property type="entry name" value="17beta-HSD-like_SDR_c"/>
    <property type="match status" value="1"/>
</dbReference>
<evidence type="ECO:0000313" key="6">
    <source>
        <dbReference type="Proteomes" id="UP000019151"/>
    </source>
</evidence>
<reference evidence="5 6" key="1">
    <citation type="journal article" date="2014" name="Genome Announc.">
        <title>Genome Sequence and Methylome of Soil Bacterium Gemmatirosa kalamazoonensis KBS708T, a Member of the Rarely Cultivated Gemmatimonadetes Phylum.</title>
        <authorList>
            <person name="Debruyn J.M."/>
            <person name="Radosevich M."/>
            <person name="Wommack K.E."/>
            <person name="Polson S.W."/>
            <person name="Hauser L.J."/>
            <person name="Fawaz M.N."/>
            <person name="Korlach J."/>
            <person name="Tsai Y.C."/>
        </authorList>
    </citation>
    <scope>NUCLEOTIDE SEQUENCE [LARGE SCALE GENOMIC DNA]</scope>
    <source>
        <strain evidence="5 6">KBS708</strain>
    </source>
</reference>
<gene>
    <name evidence="5" type="ORF">J421_2288</name>
</gene>
<dbReference type="InterPro" id="IPR036291">
    <property type="entry name" value="NAD(P)-bd_dom_sf"/>
</dbReference>
<dbReference type="PRINTS" id="PR00081">
    <property type="entry name" value="GDHRDH"/>
</dbReference>
<dbReference type="Gene3D" id="3.40.50.720">
    <property type="entry name" value="NAD(P)-binding Rossmann-like Domain"/>
    <property type="match status" value="1"/>
</dbReference>
<dbReference type="SUPFAM" id="SSF51735">
    <property type="entry name" value="NAD(P)-binding Rossmann-fold domains"/>
    <property type="match status" value="1"/>
</dbReference>
<dbReference type="HOGENOM" id="CLU_010194_2_9_0"/>
<proteinExistence type="inferred from homology"/>
<dbReference type="EMBL" id="CP007128">
    <property type="protein sequence ID" value="AHG89825.1"/>
    <property type="molecule type" value="Genomic_DNA"/>
</dbReference>
<dbReference type="RefSeq" id="WP_025411311.1">
    <property type="nucleotide sequence ID" value="NZ_CP007128.1"/>
</dbReference>
<dbReference type="AlphaFoldDB" id="W0RHM4"/>
<name>W0RHM4_9BACT</name>
<organism evidence="5 6">
    <name type="scientific">Gemmatirosa kalamazoonensis</name>
    <dbReference type="NCBI Taxonomy" id="861299"/>
    <lineage>
        <taxon>Bacteria</taxon>
        <taxon>Pseudomonadati</taxon>
        <taxon>Gemmatimonadota</taxon>
        <taxon>Gemmatimonadia</taxon>
        <taxon>Gemmatimonadales</taxon>
        <taxon>Gemmatimonadaceae</taxon>
        <taxon>Gemmatirosa</taxon>
    </lineage>
</organism>
<dbReference type="Proteomes" id="UP000019151">
    <property type="component" value="Chromosome"/>
</dbReference>
<dbReference type="PROSITE" id="PS00061">
    <property type="entry name" value="ADH_SHORT"/>
    <property type="match status" value="1"/>
</dbReference>
<dbReference type="PANTHER" id="PTHR43976:SF16">
    <property type="entry name" value="SHORT-CHAIN DEHYDROGENASE_REDUCTASE FAMILY PROTEIN"/>
    <property type="match status" value="1"/>
</dbReference>
<dbReference type="Pfam" id="PF00106">
    <property type="entry name" value="adh_short"/>
    <property type="match status" value="1"/>
</dbReference>
<evidence type="ECO:0000256" key="1">
    <source>
        <dbReference type="ARBA" id="ARBA00006484"/>
    </source>
</evidence>
<accession>W0RHM4</accession>
<keyword evidence="2" id="KW-0560">Oxidoreductase</keyword>
<protein>
    <submittedName>
        <fullName evidence="5">Short-chain dehydrogenase/reductase SDR</fullName>
    </submittedName>
</protein>
<dbReference type="PRINTS" id="PR00080">
    <property type="entry name" value="SDRFAMILY"/>
</dbReference>
<dbReference type="InterPro" id="IPR051911">
    <property type="entry name" value="SDR_oxidoreductase"/>
</dbReference>
<evidence type="ECO:0000256" key="2">
    <source>
        <dbReference type="ARBA" id="ARBA00023002"/>
    </source>
</evidence>
<dbReference type="KEGG" id="gba:J421_2288"/>